<dbReference type="AlphaFoldDB" id="A0A6A4I9I1"/>
<evidence type="ECO:0000256" key="5">
    <source>
        <dbReference type="SAM" id="MobiDB-lite"/>
    </source>
</evidence>
<accession>A0A6A4I9I1</accession>
<dbReference type="PANTHER" id="PTHR11706">
    <property type="entry name" value="SOLUTE CARRIER PROTEIN FAMILY 11 MEMBER"/>
    <property type="match status" value="1"/>
</dbReference>
<sequence length="662" mass="71989">MSHSEERPKLTWMQSFTSASSVVVRHARKHVGVGLVCSVAYFDPGNWGVDLQAGSAHGYRLLFVVLVAGLIAVFLQVLAGRLGCLRAILANDMSTDLASHCRLLLHSHPKHPRLVRWLALYPLYALAEVAIISTDLAELLGSAMALCMLFPKLQVWQGVLITAADVLFLLALKDPLRGRPVRMFELGMGGLVLAVLICMCIIVSRVDVQWNRAFQGYLPSKYIFPNGAFYTSVGILGATVMPHSLFLGSALATQDRESSKPESSRQFPSRPSQLMAASSSSTLVSVQNANEATGPKARNPILSSMQTLYKRFCNITRPFRLVITRAFRTSESAIDDTIMHHYDRENNSFEFVSRHLYHGIVDMVGSLLGFAVIINSMILILSGAVFFYGSGASQGQSAAGLFNAYDLIQVLVGKGAATLFAIALLAAGQSSSIIATIAGQAVAEGFLRWRVSPVVRRLFTRIIAVIPSMAVAISLGRPGINILLVLSQVILSIVLPFITLPLIYLTSSKKFMTVKRVRPFHHRPSPQTTSEKERPGTHVPRNGSFNYDLSDEPIVLQTRTHDVLTNFSSQTTSFADHTQADYPTDHGMTSDTDIATIVNSPGTRSAAGAADVDVELRAHDSEVECIDYSSSLFTTFVACAVWLLIAAANVYVIVALAMGQDS</sequence>
<gene>
    <name evidence="7" type="ORF">BT96DRAFT_986621</name>
</gene>
<name>A0A6A4I9I1_9AGAR</name>
<dbReference type="GO" id="GO:0005384">
    <property type="term" value="F:manganese ion transmembrane transporter activity"/>
    <property type="evidence" value="ECO:0007669"/>
    <property type="project" value="TreeGrafter"/>
</dbReference>
<feature type="transmembrane region" description="Helical" evidence="6">
    <location>
        <begin position="228"/>
        <end position="252"/>
    </location>
</feature>
<keyword evidence="8" id="KW-1185">Reference proteome</keyword>
<dbReference type="GO" id="GO:0005886">
    <property type="term" value="C:plasma membrane"/>
    <property type="evidence" value="ECO:0007669"/>
    <property type="project" value="TreeGrafter"/>
</dbReference>
<proteinExistence type="predicted"/>
<keyword evidence="4 6" id="KW-0472">Membrane</keyword>
<dbReference type="GO" id="GO:0034755">
    <property type="term" value="P:iron ion transmembrane transport"/>
    <property type="evidence" value="ECO:0007669"/>
    <property type="project" value="TreeGrafter"/>
</dbReference>
<feature type="transmembrane region" description="Helical" evidence="6">
    <location>
        <begin position="184"/>
        <end position="208"/>
    </location>
</feature>
<feature type="transmembrane region" description="Helical" evidence="6">
    <location>
        <begin position="364"/>
        <end position="387"/>
    </location>
</feature>
<dbReference type="EMBL" id="ML769396">
    <property type="protein sequence ID" value="KAE9407319.1"/>
    <property type="molecule type" value="Genomic_DNA"/>
</dbReference>
<feature type="region of interest" description="Disordered" evidence="5">
    <location>
        <begin position="518"/>
        <end position="544"/>
    </location>
</feature>
<feature type="transmembrane region" description="Helical" evidence="6">
    <location>
        <begin position="482"/>
        <end position="506"/>
    </location>
</feature>
<evidence type="ECO:0000313" key="8">
    <source>
        <dbReference type="Proteomes" id="UP000799118"/>
    </source>
</evidence>
<dbReference type="PANTHER" id="PTHR11706:SF101">
    <property type="entry name" value="MANGANESE TRANSPORTER SMF1"/>
    <property type="match status" value="1"/>
</dbReference>
<evidence type="ECO:0000313" key="7">
    <source>
        <dbReference type="EMBL" id="KAE9407319.1"/>
    </source>
</evidence>
<dbReference type="Proteomes" id="UP000799118">
    <property type="component" value="Unassembled WGS sequence"/>
</dbReference>
<evidence type="ECO:0000256" key="6">
    <source>
        <dbReference type="SAM" id="Phobius"/>
    </source>
</evidence>
<keyword evidence="3 6" id="KW-1133">Transmembrane helix</keyword>
<feature type="transmembrane region" description="Helical" evidence="6">
    <location>
        <begin position="59"/>
        <end position="79"/>
    </location>
</feature>
<feature type="transmembrane region" description="Helical" evidence="6">
    <location>
        <begin position="407"/>
        <end position="427"/>
    </location>
</feature>
<feature type="transmembrane region" description="Helical" evidence="6">
    <location>
        <begin position="153"/>
        <end position="172"/>
    </location>
</feature>
<dbReference type="OrthoDB" id="409173at2759"/>
<dbReference type="GO" id="GO:0030026">
    <property type="term" value="P:intracellular manganese ion homeostasis"/>
    <property type="evidence" value="ECO:0007669"/>
    <property type="project" value="TreeGrafter"/>
</dbReference>
<evidence type="ECO:0000256" key="3">
    <source>
        <dbReference type="ARBA" id="ARBA00022989"/>
    </source>
</evidence>
<evidence type="ECO:0000256" key="2">
    <source>
        <dbReference type="ARBA" id="ARBA00022692"/>
    </source>
</evidence>
<dbReference type="InterPro" id="IPR001046">
    <property type="entry name" value="NRAMP_fam"/>
</dbReference>
<keyword evidence="2 6" id="KW-0812">Transmembrane</keyword>
<feature type="transmembrane region" description="Helical" evidence="6">
    <location>
        <begin position="458"/>
        <end position="476"/>
    </location>
</feature>
<feature type="transmembrane region" description="Helical" evidence="6">
    <location>
        <begin position="114"/>
        <end position="133"/>
    </location>
</feature>
<dbReference type="GO" id="GO:0015086">
    <property type="term" value="F:cadmium ion transmembrane transporter activity"/>
    <property type="evidence" value="ECO:0007669"/>
    <property type="project" value="TreeGrafter"/>
</dbReference>
<evidence type="ECO:0000256" key="4">
    <source>
        <dbReference type="ARBA" id="ARBA00023136"/>
    </source>
</evidence>
<dbReference type="PRINTS" id="PR00447">
    <property type="entry name" value="NATRESASSCMP"/>
</dbReference>
<comment type="subcellular location">
    <subcellularLocation>
        <location evidence="1">Membrane</location>
        <topology evidence="1">Multi-pass membrane protein</topology>
    </subcellularLocation>
</comment>
<protein>
    <submittedName>
        <fullName evidence="7">Natural resistance-associated macrophage protein</fullName>
    </submittedName>
</protein>
<dbReference type="Pfam" id="PF01566">
    <property type="entry name" value="Nramp"/>
    <property type="match status" value="2"/>
</dbReference>
<evidence type="ECO:0000256" key="1">
    <source>
        <dbReference type="ARBA" id="ARBA00004141"/>
    </source>
</evidence>
<reference evidence="7" key="1">
    <citation type="journal article" date="2019" name="Environ. Microbiol.">
        <title>Fungal ecological strategies reflected in gene transcription - a case study of two litter decomposers.</title>
        <authorList>
            <person name="Barbi F."/>
            <person name="Kohler A."/>
            <person name="Barry K."/>
            <person name="Baskaran P."/>
            <person name="Daum C."/>
            <person name="Fauchery L."/>
            <person name="Ihrmark K."/>
            <person name="Kuo A."/>
            <person name="LaButti K."/>
            <person name="Lipzen A."/>
            <person name="Morin E."/>
            <person name="Grigoriev I.V."/>
            <person name="Henrissat B."/>
            <person name="Lindahl B."/>
            <person name="Martin F."/>
        </authorList>
    </citation>
    <scope>NUCLEOTIDE SEQUENCE</scope>
    <source>
        <strain evidence="7">JB14</strain>
    </source>
</reference>
<feature type="transmembrane region" description="Helical" evidence="6">
    <location>
        <begin position="636"/>
        <end position="658"/>
    </location>
</feature>
<organism evidence="7 8">
    <name type="scientific">Gymnopus androsaceus JB14</name>
    <dbReference type="NCBI Taxonomy" id="1447944"/>
    <lineage>
        <taxon>Eukaryota</taxon>
        <taxon>Fungi</taxon>
        <taxon>Dikarya</taxon>
        <taxon>Basidiomycota</taxon>
        <taxon>Agaricomycotina</taxon>
        <taxon>Agaricomycetes</taxon>
        <taxon>Agaricomycetidae</taxon>
        <taxon>Agaricales</taxon>
        <taxon>Marasmiineae</taxon>
        <taxon>Omphalotaceae</taxon>
        <taxon>Gymnopus</taxon>
    </lineage>
</organism>